<dbReference type="InterPro" id="IPR025110">
    <property type="entry name" value="AMP-bd_C"/>
</dbReference>
<dbReference type="PANTHER" id="PTHR43767:SF1">
    <property type="entry name" value="NONRIBOSOMAL PEPTIDE SYNTHASE PES1 (EUROFUNG)-RELATED"/>
    <property type="match status" value="1"/>
</dbReference>
<dbReference type="OrthoDB" id="9803968at2"/>
<dbReference type="Gene3D" id="3.40.50.12780">
    <property type="entry name" value="N-terminal domain of ligase-like"/>
    <property type="match status" value="1"/>
</dbReference>
<evidence type="ECO:0000313" key="4">
    <source>
        <dbReference type="EMBL" id="MVT25160.1"/>
    </source>
</evidence>
<evidence type="ECO:0000313" key="5">
    <source>
        <dbReference type="Proteomes" id="UP000460157"/>
    </source>
</evidence>
<dbReference type="Proteomes" id="UP000460157">
    <property type="component" value="Unassembled WGS sequence"/>
</dbReference>
<evidence type="ECO:0000256" key="1">
    <source>
        <dbReference type="SAM" id="MobiDB-lite"/>
    </source>
</evidence>
<dbReference type="InterPro" id="IPR020845">
    <property type="entry name" value="AMP-binding_CS"/>
</dbReference>
<accession>A0A7K1UFA8</accession>
<sequence>MTTPTAEGTVPWPEETAARYRQEGLWRDLPLHAVLMESAKGREDKVALVDGDVRITFGELVDRVEAAAARLLDIGLRPDDRIVLQLPNSWQFAVLTLACFRAGIVPVMALPGHRLHEMRAVAEVAEARAVAVPERIKDFDHRRLAQQVAEEVASVEMIMISGTAQADEVSLDDLLRPSASEDSPKEKAGGIPQPDPDLVLMFLLSGGTTGMPKLIARTHNDYDYNIRECSRVSGLSEDTVYLVALPAGHNFPLGCPGLLGALFAGGTVVMLSSPHPVKALQTIQNEGVTVTAAVPAVAQRWIDYVEETADLPDISSLKVLQVGGSRFPDELAARVRPVLGCTLQQVFGMAEGLINMTRLDDPEEVITTTQGRPVSSADDIRIVDPLGQDLPDGQPGSILTRGPYTPRGYYRAPEANERSFVEGWYSSGDIVERRPDGNLVVHGRDKDIINRGGEKISAEEVESLVYRLSAIEMAAAVAMPDPSLGEGLCLYVKLREGENITLEQVRTELTDAGLAPFKLPERLEIIDEIPMTRVGKINKKALREDVRRRMEPSSTSQTNYDREGERDGHP</sequence>
<dbReference type="InterPro" id="IPR045851">
    <property type="entry name" value="AMP-bd_C_sf"/>
</dbReference>
<reference evidence="4 5" key="1">
    <citation type="submission" date="2019-12" db="EMBL/GenBank/DDBJ databases">
        <title>Nesterenkonia muleiensis sp. nov., a novel actinobacterium isolated from sap of Populus euphratica.</title>
        <authorList>
            <person name="Wang R."/>
        </authorList>
    </citation>
    <scope>NUCLEOTIDE SEQUENCE [LARGE SCALE GENOMIC DNA]</scope>
    <source>
        <strain evidence="4 5">F10</strain>
    </source>
</reference>
<dbReference type="Gene3D" id="3.30.300.30">
    <property type="match status" value="1"/>
</dbReference>
<dbReference type="PROSITE" id="PS00455">
    <property type="entry name" value="AMP_BINDING"/>
    <property type="match status" value="1"/>
</dbReference>
<comment type="caution">
    <text evidence="4">The sequence shown here is derived from an EMBL/GenBank/DDBJ whole genome shotgun (WGS) entry which is preliminary data.</text>
</comment>
<dbReference type="EMBL" id="WRPM01000013">
    <property type="protein sequence ID" value="MVT25160.1"/>
    <property type="molecule type" value="Genomic_DNA"/>
</dbReference>
<evidence type="ECO:0000259" key="2">
    <source>
        <dbReference type="Pfam" id="PF00501"/>
    </source>
</evidence>
<dbReference type="InterPro" id="IPR050237">
    <property type="entry name" value="ATP-dep_AMP-bd_enzyme"/>
</dbReference>
<gene>
    <name evidence="4" type="ORF">GNZ21_02075</name>
</gene>
<feature type="region of interest" description="Disordered" evidence="1">
    <location>
        <begin position="545"/>
        <end position="570"/>
    </location>
</feature>
<feature type="domain" description="AMP-binding enzyme C-terminal" evidence="3">
    <location>
        <begin position="460"/>
        <end position="536"/>
    </location>
</feature>
<feature type="compositionally biased region" description="Basic and acidic residues" evidence="1">
    <location>
        <begin position="560"/>
        <end position="570"/>
    </location>
</feature>
<dbReference type="InterPro" id="IPR000873">
    <property type="entry name" value="AMP-dep_synth/lig_dom"/>
</dbReference>
<dbReference type="PANTHER" id="PTHR43767">
    <property type="entry name" value="LONG-CHAIN-FATTY-ACID--COA LIGASE"/>
    <property type="match status" value="1"/>
</dbReference>
<proteinExistence type="predicted"/>
<dbReference type="InterPro" id="IPR042099">
    <property type="entry name" value="ANL_N_sf"/>
</dbReference>
<keyword evidence="5" id="KW-1185">Reference proteome</keyword>
<dbReference type="AlphaFoldDB" id="A0A7K1UFA8"/>
<organism evidence="4 5">
    <name type="scientific">Nesterenkonia alkaliphila</name>
    <dbReference type="NCBI Taxonomy" id="1463631"/>
    <lineage>
        <taxon>Bacteria</taxon>
        <taxon>Bacillati</taxon>
        <taxon>Actinomycetota</taxon>
        <taxon>Actinomycetes</taxon>
        <taxon>Micrococcales</taxon>
        <taxon>Micrococcaceae</taxon>
        <taxon>Nesterenkonia</taxon>
    </lineage>
</organism>
<dbReference type="GO" id="GO:0016878">
    <property type="term" value="F:acid-thiol ligase activity"/>
    <property type="evidence" value="ECO:0007669"/>
    <property type="project" value="UniProtKB-ARBA"/>
</dbReference>
<protein>
    <submittedName>
        <fullName evidence="4">AMP-binding protein</fullName>
    </submittedName>
</protein>
<name>A0A7K1UFA8_9MICC</name>
<dbReference type="RefSeq" id="WP_157320906.1">
    <property type="nucleotide sequence ID" value="NZ_BMFX01000040.1"/>
</dbReference>
<feature type="domain" description="AMP-dependent synthetase/ligase" evidence="2">
    <location>
        <begin position="37"/>
        <end position="410"/>
    </location>
</feature>
<dbReference type="Pfam" id="PF13193">
    <property type="entry name" value="AMP-binding_C"/>
    <property type="match status" value="1"/>
</dbReference>
<dbReference type="Pfam" id="PF00501">
    <property type="entry name" value="AMP-binding"/>
    <property type="match status" value="1"/>
</dbReference>
<dbReference type="SUPFAM" id="SSF56801">
    <property type="entry name" value="Acetyl-CoA synthetase-like"/>
    <property type="match status" value="1"/>
</dbReference>
<evidence type="ECO:0000259" key="3">
    <source>
        <dbReference type="Pfam" id="PF13193"/>
    </source>
</evidence>